<evidence type="ECO:0008006" key="4">
    <source>
        <dbReference type="Google" id="ProtNLM"/>
    </source>
</evidence>
<keyword evidence="1" id="KW-0732">Signal</keyword>
<feature type="chain" id="PRO_5004018335" description="Hydrophobin" evidence="1">
    <location>
        <begin position="22"/>
        <end position="97"/>
    </location>
</feature>
<proteinExistence type="predicted"/>
<dbReference type="EMBL" id="CAGA01000009">
    <property type="protein sequence ID" value="CCE28496.1"/>
    <property type="molecule type" value="Genomic_DNA"/>
</dbReference>
<accession>M1VZW8</accession>
<keyword evidence="3" id="KW-1185">Reference proteome</keyword>
<protein>
    <recommendedName>
        <fullName evidence="4">Hydrophobin</fullName>
    </recommendedName>
</protein>
<evidence type="ECO:0000313" key="2">
    <source>
        <dbReference type="EMBL" id="CCE28496.1"/>
    </source>
</evidence>
<organism evidence="2 3">
    <name type="scientific">Claviceps purpurea (strain 20.1)</name>
    <name type="common">Ergot fungus</name>
    <name type="synonym">Sphacelia segetum</name>
    <dbReference type="NCBI Taxonomy" id="1111077"/>
    <lineage>
        <taxon>Eukaryota</taxon>
        <taxon>Fungi</taxon>
        <taxon>Dikarya</taxon>
        <taxon>Ascomycota</taxon>
        <taxon>Pezizomycotina</taxon>
        <taxon>Sordariomycetes</taxon>
        <taxon>Hypocreomycetidae</taxon>
        <taxon>Hypocreales</taxon>
        <taxon>Clavicipitaceae</taxon>
        <taxon>Claviceps</taxon>
    </lineage>
</organism>
<name>M1VZW8_CLAP2</name>
<dbReference type="OrthoDB" id="4948075at2759"/>
<gene>
    <name evidence="2" type="ORF">CPUR_02183</name>
</gene>
<dbReference type="VEuPathDB" id="FungiDB:CPUR_02183"/>
<reference evidence="2 3" key="1">
    <citation type="journal article" date="2013" name="PLoS Genet.">
        <title>Plant-symbiotic fungi as chemical engineers: Multi-genome analysis of the Clavicipitaceae reveals dynamics of alkaloid loci.</title>
        <authorList>
            <person name="Schardl C.L."/>
            <person name="Young C.A."/>
            <person name="Hesse U."/>
            <person name="Amyotte S.G."/>
            <person name="Andreeva K."/>
            <person name="Calie P.J."/>
            <person name="Fleetwood D.J."/>
            <person name="Haws D.C."/>
            <person name="Moore N."/>
            <person name="Oeser B."/>
            <person name="Panaccione D.G."/>
            <person name="Schweri K.K."/>
            <person name="Voisey C.R."/>
            <person name="Farman M.L."/>
            <person name="Jaromczyk J.W."/>
            <person name="Roe B.A."/>
            <person name="O'Sullivan D.M."/>
            <person name="Scott B."/>
            <person name="Tudzynski P."/>
            <person name="An Z."/>
            <person name="Arnaoudova E.G."/>
            <person name="Bullock C.T."/>
            <person name="Charlton N.D."/>
            <person name="Chen L."/>
            <person name="Cox M."/>
            <person name="Dinkins R.D."/>
            <person name="Florea S."/>
            <person name="Glenn A.E."/>
            <person name="Gordon A."/>
            <person name="Gueldener U."/>
            <person name="Harris D.R."/>
            <person name="Hollin W."/>
            <person name="Jaromczyk J."/>
            <person name="Johnson R.D."/>
            <person name="Khan A.K."/>
            <person name="Leistner E."/>
            <person name="Leuchtmann A."/>
            <person name="Li C."/>
            <person name="Liu J."/>
            <person name="Liu J."/>
            <person name="Liu M."/>
            <person name="Mace W."/>
            <person name="Machado C."/>
            <person name="Nagabhyru P."/>
            <person name="Pan J."/>
            <person name="Schmid J."/>
            <person name="Sugawara K."/>
            <person name="Steiner U."/>
            <person name="Takach J.E."/>
            <person name="Tanaka E."/>
            <person name="Webb J.S."/>
            <person name="Wilson E.V."/>
            <person name="Wiseman J.L."/>
            <person name="Yoshida R."/>
            <person name="Zeng Z."/>
        </authorList>
    </citation>
    <scope>NUCLEOTIDE SEQUENCE [LARGE SCALE GENOMIC DNA]</scope>
    <source>
        <strain evidence="2 3">20.1</strain>
    </source>
</reference>
<evidence type="ECO:0000256" key="1">
    <source>
        <dbReference type="SAM" id="SignalP"/>
    </source>
</evidence>
<dbReference type="PhylomeDB" id="M1VZW8"/>
<sequence length="97" mass="10225">MVQAFSLIAAVIAAIAPVAQAKGCTPGVKYCATTLSRYGYDEAKIEQAVLDQGLTMDQKNQLLVNCNADGSIFPVHACRSYCVDGGAGNDDHCGWRG</sequence>
<dbReference type="HOGENOM" id="CLU_138695_2_0_1"/>
<dbReference type="AlphaFoldDB" id="M1VZW8"/>
<feature type="signal peptide" evidence="1">
    <location>
        <begin position="1"/>
        <end position="21"/>
    </location>
</feature>
<evidence type="ECO:0000313" key="3">
    <source>
        <dbReference type="Proteomes" id="UP000016801"/>
    </source>
</evidence>
<comment type="caution">
    <text evidence="2">The sequence shown here is derived from an EMBL/GenBank/DDBJ whole genome shotgun (WGS) entry which is preliminary data.</text>
</comment>
<dbReference type="Proteomes" id="UP000016801">
    <property type="component" value="Unassembled WGS sequence"/>
</dbReference>